<keyword evidence="2" id="KW-1185">Reference proteome</keyword>
<sequence length="63" mass="6669">MELSECDGVNFTAAQWKLTTTAVKVLEPFAQATTGLPGDKYATLSQVIPLLECTGIVLARNAA</sequence>
<reference evidence="1" key="1">
    <citation type="submission" date="2020-05" db="EMBL/GenBank/DDBJ databases">
        <title>Large-scale comparative analyses of tick genomes elucidate their genetic diversity and vector capacities.</title>
        <authorList>
            <person name="Jia N."/>
            <person name="Wang J."/>
            <person name="Shi W."/>
            <person name="Du L."/>
            <person name="Sun Y."/>
            <person name="Zhan W."/>
            <person name="Jiang J."/>
            <person name="Wang Q."/>
            <person name="Zhang B."/>
            <person name="Ji P."/>
            <person name="Sakyi L.B."/>
            <person name="Cui X."/>
            <person name="Yuan T."/>
            <person name="Jiang B."/>
            <person name="Yang W."/>
            <person name="Lam T.T.-Y."/>
            <person name="Chang Q."/>
            <person name="Ding S."/>
            <person name="Wang X."/>
            <person name="Zhu J."/>
            <person name="Ruan X."/>
            <person name="Zhao L."/>
            <person name="Wei J."/>
            <person name="Que T."/>
            <person name="Du C."/>
            <person name="Cheng J."/>
            <person name="Dai P."/>
            <person name="Han X."/>
            <person name="Huang E."/>
            <person name="Gao Y."/>
            <person name="Liu J."/>
            <person name="Shao H."/>
            <person name="Ye R."/>
            <person name="Li L."/>
            <person name="Wei W."/>
            <person name="Wang X."/>
            <person name="Wang C."/>
            <person name="Yang T."/>
            <person name="Huo Q."/>
            <person name="Li W."/>
            <person name="Guo W."/>
            <person name="Chen H."/>
            <person name="Zhou L."/>
            <person name="Ni X."/>
            <person name="Tian J."/>
            <person name="Zhou Y."/>
            <person name="Sheng Y."/>
            <person name="Liu T."/>
            <person name="Pan Y."/>
            <person name="Xia L."/>
            <person name="Li J."/>
            <person name="Zhao F."/>
            <person name="Cao W."/>
        </authorList>
    </citation>
    <scope>NUCLEOTIDE SEQUENCE</scope>
    <source>
        <strain evidence="1">Dsil-2018</strain>
    </source>
</reference>
<dbReference type="Proteomes" id="UP000821865">
    <property type="component" value="Chromosome 5"/>
</dbReference>
<proteinExistence type="predicted"/>
<name>A0ACB8CPU3_DERSI</name>
<evidence type="ECO:0000313" key="1">
    <source>
        <dbReference type="EMBL" id="KAH7949078.1"/>
    </source>
</evidence>
<protein>
    <submittedName>
        <fullName evidence="1">Uncharacterized protein</fullName>
    </submittedName>
</protein>
<dbReference type="EMBL" id="CM023474">
    <property type="protein sequence ID" value="KAH7949078.1"/>
    <property type="molecule type" value="Genomic_DNA"/>
</dbReference>
<organism evidence="1 2">
    <name type="scientific">Dermacentor silvarum</name>
    <name type="common">Tick</name>
    <dbReference type="NCBI Taxonomy" id="543639"/>
    <lineage>
        <taxon>Eukaryota</taxon>
        <taxon>Metazoa</taxon>
        <taxon>Ecdysozoa</taxon>
        <taxon>Arthropoda</taxon>
        <taxon>Chelicerata</taxon>
        <taxon>Arachnida</taxon>
        <taxon>Acari</taxon>
        <taxon>Parasitiformes</taxon>
        <taxon>Ixodida</taxon>
        <taxon>Ixodoidea</taxon>
        <taxon>Ixodidae</taxon>
        <taxon>Rhipicephalinae</taxon>
        <taxon>Dermacentor</taxon>
    </lineage>
</organism>
<evidence type="ECO:0000313" key="2">
    <source>
        <dbReference type="Proteomes" id="UP000821865"/>
    </source>
</evidence>
<gene>
    <name evidence="1" type="ORF">HPB49_005012</name>
</gene>
<accession>A0ACB8CPU3</accession>
<comment type="caution">
    <text evidence="1">The sequence shown here is derived from an EMBL/GenBank/DDBJ whole genome shotgun (WGS) entry which is preliminary data.</text>
</comment>